<dbReference type="GO" id="GO:0009534">
    <property type="term" value="C:chloroplast thylakoid"/>
    <property type="evidence" value="ECO:0007669"/>
    <property type="project" value="TreeGrafter"/>
</dbReference>
<proteinExistence type="predicted"/>
<sequence>MAISSASLLFPPPIRHRTAVLRCVSEERHTECALLSRRQALHIVVSSPAIVLARPGPAGAEDIPLFGIRKRLKKIEEEAVEVVNESEKVVEEGLAVAEKEVEAAAEEGIAAVAGIGVAGDLVQAGVVAGAEVVGVLVGVSFVNGILGPEGKNS</sequence>
<name>A0A835UV80_VANPL</name>
<organism evidence="1 2">
    <name type="scientific">Vanilla planifolia</name>
    <name type="common">Vanilla</name>
    <dbReference type="NCBI Taxonomy" id="51239"/>
    <lineage>
        <taxon>Eukaryota</taxon>
        <taxon>Viridiplantae</taxon>
        <taxon>Streptophyta</taxon>
        <taxon>Embryophyta</taxon>
        <taxon>Tracheophyta</taxon>
        <taxon>Spermatophyta</taxon>
        <taxon>Magnoliopsida</taxon>
        <taxon>Liliopsida</taxon>
        <taxon>Asparagales</taxon>
        <taxon>Orchidaceae</taxon>
        <taxon>Vanilloideae</taxon>
        <taxon>Vanilleae</taxon>
        <taxon>Vanilla</taxon>
    </lineage>
</organism>
<accession>A0A835UV80</accession>
<dbReference type="PANTHER" id="PTHR36734:SF1">
    <property type="entry name" value="OS02G0815300 PROTEIN"/>
    <property type="match status" value="1"/>
</dbReference>
<evidence type="ECO:0000313" key="2">
    <source>
        <dbReference type="Proteomes" id="UP000636800"/>
    </source>
</evidence>
<protein>
    <submittedName>
        <fullName evidence="1">Uncharacterized protein</fullName>
    </submittedName>
</protein>
<dbReference type="Proteomes" id="UP000636800">
    <property type="component" value="Chromosome 7"/>
</dbReference>
<keyword evidence="2" id="KW-1185">Reference proteome</keyword>
<reference evidence="1 2" key="1">
    <citation type="journal article" date="2020" name="Nat. Food">
        <title>A phased Vanilla planifolia genome enables genetic improvement of flavour and production.</title>
        <authorList>
            <person name="Hasing T."/>
            <person name="Tang H."/>
            <person name="Brym M."/>
            <person name="Khazi F."/>
            <person name="Huang T."/>
            <person name="Chambers A.H."/>
        </authorList>
    </citation>
    <scope>NUCLEOTIDE SEQUENCE [LARGE SCALE GENOMIC DNA]</scope>
    <source>
        <tissue evidence="1">Leaf</tissue>
    </source>
</reference>
<dbReference type="EMBL" id="JADCNL010000007">
    <property type="protein sequence ID" value="KAG0472976.1"/>
    <property type="molecule type" value="Genomic_DNA"/>
</dbReference>
<gene>
    <name evidence="1" type="ORF">HPP92_014833</name>
</gene>
<dbReference type="PANTHER" id="PTHR36734">
    <property type="entry name" value="YCF37-LIKE PROTEIN"/>
    <property type="match status" value="1"/>
</dbReference>
<comment type="caution">
    <text evidence="1">The sequence shown here is derived from an EMBL/GenBank/DDBJ whole genome shotgun (WGS) entry which is preliminary data.</text>
</comment>
<dbReference type="OrthoDB" id="689350at2759"/>
<dbReference type="AlphaFoldDB" id="A0A835UV80"/>
<evidence type="ECO:0000313" key="1">
    <source>
        <dbReference type="EMBL" id="KAG0472976.1"/>
    </source>
</evidence>